<dbReference type="InterPro" id="IPR000014">
    <property type="entry name" value="PAS"/>
</dbReference>
<evidence type="ECO:0000313" key="21">
    <source>
        <dbReference type="Proteomes" id="UP000632828"/>
    </source>
</evidence>
<dbReference type="InterPro" id="IPR033479">
    <property type="entry name" value="dCache_1"/>
</dbReference>
<evidence type="ECO:0000256" key="15">
    <source>
        <dbReference type="SAM" id="Phobius"/>
    </source>
</evidence>
<dbReference type="Pfam" id="PF00512">
    <property type="entry name" value="HisKA"/>
    <property type="match status" value="1"/>
</dbReference>
<evidence type="ECO:0000256" key="9">
    <source>
        <dbReference type="ARBA" id="ARBA00022777"/>
    </source>
</evidence>
<feature type="domain" description="PAS" evidence="18">
    <location>
        <begin position="384"/>
        <end position="421"/>
    </location>
</feature>
<dbReference type="SMART" id="SM00091">
    <property type="entry name" value="PAS"/>
    <property type="match status" value="2"/>
</dbReference>
<comment type="catalytic activity">
    <reaction evidence="1">
        <text>ATP + protein L-histidine = ADP + protein N-phospho-L-histidine.</text>
        <dbReference type="EC" id="2.7.13.3"/>
    </reaction>
</comment>
<dbReference type="PROSITE" id="PS50113">
    <property type="entry name" value="PAC"/>
    <property type="match status" value="1"/>
</dbReference>
<evidence type="ECO:0000256" key="4">
    <source>
        <dbReference type="ARBA" id="ARBA00022475"/>
    </source>
</evidence>
<dbReference type="Pfam" id="PF08448">
    <property type="entry name" value="PAS_4"/>
    <property type="match status" value="1"/>
</dbReference>
<dbReference type="SUPFAM" id="SSF55874">
    <property type="entry name" value="ATPase domain of HSP90 chaperone/DNA topoisomerase II/histidine kinase"/>
    <property type="match status" value="1"/>
</dbReference>
<dbReference type="Pfam" id="PF02743">
    <property type="entry name" value="dCache_1"/>
    <property type="match status" value="1"/>
</dbReference>
<dbReference type="PRINTS" id="PR00344">
    <property type="entry name" value="BCTRLSENSOR"/>
</dbReference>
<dbReference type="PANTHER" id="PTHR43065:SF42">
    <property type="entry name" value="TWO-COMPONENT SENSOR PPRA"/>
    <property type="match status" value="1"/>
</dbReference>
<dbReference type="SMART" id="SM00387">
    <property type="entry name" value="HATPase_c"/>
    <property type="match status" value="1"/>
</dbReference>
<evidence type="ECO:0000256" key="13">
    <source>
        <dbReference type="ARBA" id="ARBA00023136"/>
    </source>
</evidence>
<dbReference type="Proteomes" id="UP000632828">
    <property type="component" value="Unassembled WGS sequence"/>
</dbReference>
<dbReference type="CDD" id="cd00082">
    <property type="entry name" value="HisKA"/>
    <property type="match status" value="1"/>
</dbReference>
<evidence type="ECO:0000256" key="11">
    <source>
        <dbReference type="ARBA" id="ARBA00022989"/>
    </source>
</evidence>
<keyword evidence="12" id="KW-0902">Two-component regulatory system</keyword>
<dbReference type="GO" id="GO:0005524">
    <property type="term" value="F:ATP binding"/>
    <property type="evidence" value="ECO:0007669"/>
    <property type="project" value="UniProtKB-KW"/>
</dbReference>
<sequence length="1012" mass="111112">MKIENPGISTHIERPCMRRWLKGSIGKNLALLLIIALIPAFSILLFSGVEQRQIAIKGAEKNVQLLTRSMAQTQFDLVNTSRSILSTLALLPEIQNVDLAAGEKIFQSLIKQNPEFQNFTLTDLNGEVLAAALPFENINLADRKHFREAIADNDFAVGEYIIARVGIIEPALAFAYPVRTADGEVRGVLTAAVNLARFSALQDVPQLSEKSFIAVTDHQGIRLYYQPSRPATNPIGQPIAQEAWDKSRAARENGIFKSIGSDGIQRVVAFEPISLRPDTPAYAYVWAGISEQEILQSANAILTRNLLLLLAAMIATMILAWRIGRATLVKPITTLARFSRNLVPGTLLERPRIGLVPKEITTLSDTLFDMATRIEVNRKTLSDSESRFRLIMDSLDAMVYVADMQTYEILFINRHGRKIFGDITGQICWQALQSEQSGPCPFCTNHLLIDAQGKPTGIHTWEFHNTRNQRWYYIMDRAISWIDGRIVRLEIATDITDKKDSERALAAEKEQLAVTLDSIGDAVITTDTKGHVVRMNPIATELTGWNINEATGRPLAEVFHIINEQTGELCESPVEKVLSSGQIVGLANHTALISRDGQMRSIADSGAPITTNSGETIGVVLVFRDITDQYRLERELEKARKIESLGLLAGGIAHDFNNMLSAILGNIDLSLLDSNLAEKTRKRLEDATKASLRARDLTRQLLTFAKGGQPIRQTASLPEIIKDSAEFILHGAEVSCCYDFAAELPLVDIDTNQISQVIQNLILNAVQSMPKGGVLTLSCAVAAGDEIVDTPLDPTRPYVRVTISDQGEGIPADIIDKVFDPYFSTKPQGSGLGLSIVHSIISKHDGHIQVDSSPGQGTTFSMYLPASAKKRQEVNIQADKPVNNRLQGKVLVMDDEESVRHTICLMLEEFGLESLAATDGEEAVRLYREHLGQEPPIGLTILDLTVPGGKGGKEAAQEILALDADARIVVSSGYSQDPIMANYREHGFCAVLAKPFDLDELGNVLNIGSTAR</sequence>
<dbReference type="EC" id="2.7.13.3" evidence="3"/>
<keyword evidence="10" id="KW-0067">ATP-binding</keyword>
<feature type="transmembrane region" description="Helical" evidence="15">
    <location>
        <begin position="306"/>
        <end position="324"/>
    </location>
</feature>
<feature type="domain" description="Histidine kinase" evidence="16">
    <location>
        <begin position="651"/>
        <end position="868"/>
    </location>
</feature>
<dbReference type="InterPro" id="IPR029151">
    <property type="entry name" value="Sensor-like_sf"/>
</dbReference>
<protein>
    <recommendedName>
        <fullName evidence="3">histidine kinase</fullName>
        <ecNumber evidence="3">2.7.13.3</ecNumber>
    </recommendedName>
</protein>
<keyword evidence="4" id="KW-1003">Cell membrane</keyword>
<keyword evidence="6" id="KW-0808">Transferase</keyword>
<accession>A0A8J6R520</accession>
<dbReference type="Pfam" id="PF00072">
    <property type="entry name" value="Response_reg"/>
    <property type="match status" value="1"/>
</dbReference>
<dbReference type="InterPro" id="IPR005467">
    <property type="entry name" value="His_kinase_dom"/>
</dbReference>
<dbReference type="PROSITE" id="PS50109">
    <property type="entry name" value="HIS_KIN"/>
    <property type="match status" value="1"/>
</dbReference>
<dbReference type="InterPro" id="IPR036890">
    <property type="entry name" value="HATPase_C_sf"/>
</dbReference>
<evidence type="ECO:0000256" key="5">
    <source>
        <dbReference type="ARBA" id="ARBA00022553"/>
    </source>
</evidence>
<evidence type="ECO:0000256" key="7">
    <source>
        <dbReference type="ARBA" id="ARBA00022692"/>
    </source>
</evidence>
<proteinExistence type="predicted"/>
<dbReference type="InterPro" id="IPR001789">
    <property type="entry name" value="Sig_transdc_resp-reg_receiver"/>
</dbReference>
<evidence type="ECO:0000259" key="17">
    <source>
        <dbReference type="PROSITE" id="PS50110"/>
    </source>
</evidence>
<feature type="modified residue" description="4-aspartylphosphate" evidence="14">
    <location>
        <position position="943"/>
    </location>
</feature>
<keyword evidence="13 15" id="KW-0472">Membrane</keyword>
<evidence type="ECO:0000259" key="19">
    <source>
        <dbReference type="PROSITE" id="PS50113"/>
    </source>
</evidence>
<dbReference type="SUPFAM" id="SSF103190">
    <property type="entry name" value="Sensory domain-like"/>
    <property type="match status" value="1"/>
</dbReference>
<dbReference type="SUPFAM" id="SSF55785">
    <property type="entry name" value="PYP-like sensor domain (PAS domain)"/>
    <property type="match status" value="2"/>
</dbReference>
<dbReference type="InterPro" id="IPR003661">
    <property type="entry name" value="HisK_dim/P_dom"/>
</dbReference>
<dbReference type="EMBL" id="JACWUN010000003">
    <property type="protein sequence ID" value="MBD1399864.1"/>
    <property type="molecule type" value="Genomic_DNA"/>
</dbReference>
<dbReference type="SMART" id="SM00086">
    <property type="entry name" value="PAC"/>
    <property type="match status" value="1"/>
</dbReference>
<dbReference type="Pfam" id="PF02518">
    <property type="entry name" value="HATPase_c"/>
    <property type="match status" value="1"/>
</dbReference>
<dbReference type="InterPro" id="IPR001610">
    <property type="entry name" value="PAC"/>
</dbReference>
<dbReference type="AlphaFoldDB" id="A0A8J6R520"/>
<evidence type="ECO:0000256" key="1">
    <source>
        <dbReference type="ARBA" id="ARBA00000085"/>
    </source>
</evidence>
<dbReference type="GO" id="GO:0000155">
    <property type="term" value="F:phosphorelay sensor kinase activity"/>
    <property type="evidence" value="ECO:0007669"/>
    <property type="project" value="InterPro"/>
</dbReference>
<dbReference type="NCBIfam" id="TIGR00229">
    <property type="entry name" value="sensory_box"/>
    <property type="match status" value="2"/>
</dbReference>
<dbReference type="SMART" id="SM00388">
    <property type="entry name" value="HisKA"/>
    <property type="match status" value="1"/>
</dbReference>
<dbReference type="Gene3D" id="1.10.287.130">
    <property type="match status" value="1"/>
</dbReference>
<dbReference type="InterPro" id="IPR013656">
    <property type="entry name" value="PAS_4"/>
</dbReference>
<dbReference type="InterPro" id="IPR011006">
    <property type="entry name" value="CheY-like_superfamily"/>
</dbReference>
<dbReference type="CDD" id="cd12914">
    <property type="entry name" value="PDC1_DGC_like"/>
    <property type="match status" value="1"/>
</dbReference>
<keyword evidence="21" id="KW-1185">Reference proteome</keyword>
<feature type="domain" description="Response regulatory" evidence="17">
    <location>
        <begin position="889"/>
        <end position="1009"/>
    </location>
</feature>
<keyword evidence="9" id="KW-0418">Kinase</keyword>
<dbReference type="Pfam" id="PF13188">
    <property type="entry name" value="PAS_8"/>
    <property type="match status" value="1"/>
</dbReference>
<dbReference type="InterPro" id="IPR004358">
    <property type="entry name" value="Sig_transdc_His_kin-like_C"/>
</dbReference>
<evidence type="ECO:0000256" key="14">
    <source>
        <dbReference type="PROSITE-ProRule" id="PRU00169"/>
    </source>
</evidence>
<feature type="transmembrane region" description="Helical" evidence="15">
    <location>
        <begin position="29"/>
        <end position="49"/>
    </location>
</feature>
<dbReference type="InterPro" id="IPR003594">
    <property type="entry name" value="HATPase_dom"/>
</dbReference>
<dbReference type="Gene3D" id="3.40.50.2300">
    <property type="match status" value="1"/>
</dbReference>
<dbReference type="PANTHER" id="PTHR43065">
    <property type="entry name" value="SENSOR HISTIDINE KINASE"/>
    <property type="match status" value="1"/>
</dbReference>
<evidence type="ECO:0000259" key="16">
    <source>
        <dbReference type="PROSITE" id="PS50109"/>
    </source>
</evidence>
<evidence type="ECO:0000256" key="3">
    <source>
        <dbReference type="ARBA" id="ARBA00012438"/>
    </source>
</evidence>
<keyword evidence="7 15" id="KW-0812">Transmembrane</keyword>
<keyword evidence="8" id="KW-0547">Nucleotide-binding</keyword>
<keyword evidence="11 15" id="KW-1133">Transmembrane helix</keyword>
<dbReference type="SMART" id="SM00448">
    <property type="entry name" value="REC"/>
    <property type="match status" value="1"/>
</dbReference>
<evidence type="ECO:0000256" key="6">
    <source>
        <dbReference type="ARBA" id="ARBA00022679"/>
    </source>
</evidence>
<dbReference type="InterPro" id="IPR036097">
    <property type="entry name" value="HisK_dim/P_sf"/>
</dbReference>
<evidence type="ECO:0000313" key="20">
    <source>
        <dbReference type="EMBL" id="MBD1399864.1"/>
    </source>
</evidence>
<dbReference type="CDD" id="cd12915">
    <property type="entry name" value="PDC2_DGC_like"/>
    <property type="match status" value="1"/>
</dbReference>
<comment type="subcellular location">
    <subcellularLocation>
        <location evidence="2">Cell membrane</location>
        <topology evidence="2">Multi-pass membrane protein</topology>
    </subcellularLocation>
</comment>
<organism evidence="20 21">
    <name type="scientific">Pelovirga terrestris</name>
    <dbReference type="NCBI Taxonomy" id="2771352"/>
    <lineage>
        <taxon>Bacteria</taxon>
        <taxon>Pseudomonadati</taxon>
        <taxon>Thermodesulfobacteriota</taxon>
        <taxon>Desulfuromonadia</taxon>
        <taxon>Geobacterales</taxon>
        <taxon>Geobacteraceae</taxon>
        <taxon>Pelovirga</taxon>
    </lineage>
</organism>
<dbReference type="Gene3D" id="3.30.565.10">
    <property type="entry name" value="Histidine kinase-like ATPase, C-terminal domain"/>
    <property type="match status" value="1"/>
</dbReference>
<feature type="domain" description="PAS" evidence="18">
    <location>
        <begin position="508"/>
        <end position="581"/>
    </location>
</feature>
<evidence type="ECO:0000256" key="10">
    <source>
        <dbReference type="ARBA" id="ARBA00022840"/>
    </source>
</evidence>
<feature type="domain" description="PAC" evidence="19">
    <location>
        <begin position="586"/>
        <end position="638"/>
    </location>
</feature>
<evidence type="ECO:0000256" key="8">
    <source>
        <dbReference type="ARBA" id="ARBA00022741"/>
    </source>
</evidence>
<dbReference type="CDD" id="cd00130">
    <property type="entry name" value="PAS"/>
    <property type="match status" value="1"/>
</dbReference>
<gene>
    <name evidence="20" type="ORF">ICT70_04190</name>
</gene>
<reference evidence="20" key="1">
    <citation type="submission" date="2020-09" db="EMBL/GenBank/DDBJ databases">
        <title>Pelobacter alkaliphilus sp. nov., a novel anaerobic arsenate-reducing bacterium from terrestrial mud volcano.</title>
        <authorList>
            <person name="Khomyakova M.A."/>
            <person name="Merkel A.Y."/>
            <person name="Slobodkin A.I."/>
        </authorList>
    </citation>
    <scope>NUCLEOTIDE SEQUENCE</scope>
    <source>
        <strain evidence="20">M08fum</strain>
    </source>
</reference>
<dbReference type="SUPFAM" id="SSF47384">
    <property type="entry name" value="Homodimeric domain of signal transducing histidine kinase"/>
    <property type="match status" value="1"/>
</dbReference>
<dbReference type="SUPFAM" id="SSF52172">
    <property type="entry name" value="CheY-like"/>
    <property type="match status" value="1"/>
</dbReference>
<comment type="caution">
    <text evidence="20">The sequence shown here is derived from an EMBL/GenBank/DDBJ whole genome shotgun (WGS) entry which is preliminary data.</text>
</comment>
<evidence type="ECO:0000256" key="12">
    <source>
        <dbReference type="ARBA" id="ARBA00023012"/>
    </source>
</evidence>
<dbReference type="PROSITE" id="PS50110">
    <property type="entry name" value="RESPONSE_REGULATORY"/>
    <property type="match status" value="1"/>
</dbReference>
<dbReference type="InterPro" id="IPR000700">
    <property type="entry name" value="PAS-assoc_C"/>
</dbReference>
<dbReference type="PROSITE" id="PS50112">
    <property type="entry name" value="PAS"/>
    <property type="match status" value="2"/>
</dbReference>
<dbReference type="GO" id="GO:0005886">
    <property type="term" value="C:plasma membrane"/>
    <property type="evidence" value="ECO:0007669"/>
    <property type="project" value="UniProtKB-SubCell"/>
</dbReference>
<evidence type="ECO:0000256" key="2">
    <source>
        <dbReference type="ARBA" id="ARBA00004651"/>
    </source>
</evidence>
<name>A0A8J6R520_9BACT</name>
<dbReference type="Gene3D" id="3.30.450.20">
    <property type="entry name" value="PAS domain"/>
    <property type="match status" value="3"/>
</dbReference>
<dbReference type="InterPro" id="IPR035965">
    <property type="entry name" value="PAS-like_dom_sf"/>
</dbReference>
<keyword evidence="5 14" id="KW-0597">Phosphoprotein</keyword>
<evidence type="ECO:0000259" key="18">
    <source>
        <dbReference type="PROSITE" id="PS50112"/>
    </source>
</evidence>